<name>A0A1N7EQG0_9NOCA</name>
<dbReference type="Gene3D" id="3.10.310.70">
    <property type="match status" value="1"/>
</dbReference>
<evidence type="ECO:0000259" key="1">
    <source>
        <dbReference type="Pfam" id="PF07969"/>
    </source>
</evidence>
<protein>
    <recommendedName>
        <fullName evidence="1">Amidohydrolase 3 domain-containing protein</fullName>
    </recommendedName>
</protein>
<dbReference type="PANTHER" id="PTHR22642">
    <property type="entry name" value="IMIDAZOLONEPROPIONASE"/>
    <property type="match status" value="1"/>
</dbReference>
<dbReference type="Pfam" id="PF07969">
    <property type="entry name" value="Amidohydro_3"/>
    <property type="match status" value="1"/>
</dbReference>
<dbReference type="GO" id="GO:0016810">
    <property type="term" value="F:hydrolase activity, acting on carbon-nitrogen (but not peptide) bonds"/>
    <property type="evidence" value="ECO:0007669"/>
    <property type="project" value="InterPro"/>
</dbReference>
<feature type="domain" description="Amidohydrolase 3" evidence="1">
    <location>
        <begin position="51"/>
        <end position="530"/>
    </location>
</feature>
<dbReference type="Gene3D" id="2.30.40.10">
    <property type="entry name" value="Urease, subunit C, domain 1"/>
    <property type="match status" value="1"/>
</dbReference>
<dbReference type="RefSeq" id="WP_076478098.1">
    <property type="nucleotide sequence ID" value="NZ_FTNT01000003.1"/>
</dbReference>
<sequence>MSRSADAVITAATIHTLTNSDPVTAVAVTNGIITGVGDRASLIDQIGRTTQVLDLGVGTLTPGLIDGHIHPVIGLHLTVGVDLSTVVSYDDLVVALQSATLHDGWLRGWGLDPNVFGDRPVTYAPIVEAVGDEVPVFINLFDAHAALVSPAGLRLAGISGPRDFASSADIVCRDGVPTGHLLELEAIGLVTAVLPAEATADRRIRFRELLTAMAHSGITSGNAMDFEGDSAELVVALEDEGDLPIRLRFAPFCMPGFGSDALDHIVDLQRRRGRRWRVDGVKFLIDGTIDAGTAWLDHADTYGESTAPFWPEPDRYRSAVRHLARRGVPTVTHAIGDAGIRYALDSLVDIAPATSGARHRIEHIETMPDDLVPRFAQQGVVASMQPTHCTHYTRADHTDNWSQRLGVERAQRAFRTRDLRDAGATLALGSDWPVAPFNPRSIMADARLRRRSGHVDEEPIVADQALTAAMALEGYTLHAARAEGARRAGQIKVGNRADFTGFAVDPLAAPPDEVADAPVVLTVVDGQVVYHR</sequence>
<dbReference type="AlphaFoldDB" id="A0A1N7EQG0"/>
<dbReference type="InterPro" id="IPR013108">
    <property type="entry name" value="Amidohydro_3"/>
</dbReference>
<proteinExistence type="predicted"/>
<dbReference type="Gene3D" id="3.20.20.140">
    <property type="entry name" value="Metal-dependent hydrolases"/>
    <property type="match status" value="1"/>
</dbReference>
<reference evidence="2 3" key="1">
    <citation type="submission" date="2017-01" db="EMBL/GenBank/DDBJ databases">
        <authorList>
            <person name="Mah S.A."/>
            <person name="Swanson W.J."/>
            <person name="Moy G.W."/>
            <person name="Vacquier V.D."/>
        </authorList>
    </citation>
    <scope>NUCLEOTIDE SEQUENCE [LARGE SCALE GENOMIC DNA]</scope>
    <source>
        <strain evidence="2 3">CPCC 203464</strain>
    </source>
</reference>
<dbReference type="SUPFAM" id="SSF51556">
    <property type="entry name" value="Metallo-dependent hydrolases"/>
    <property type="match status" value="1"/>
</dbReference>
<dbReference type="PANTHER" id="PTHR22642:SF2">
    <property type="entry name" value="PROTEIN LONG AFTER FAR-RED 3"/>
    <property type="match status" value="1"/>
</dbReference>
<dbReference type="STRING" id="1344003.SAMN05445060_1573"/>
<evidence type="ECO:0000313" key="2">
    <source>
        <dbReference type="EMBL" id="SIR90338.1"/>
    </source>
</evidence>
<keyword evidence="3" id="KW-1185">Reference proteome</keyword>
<organism evidence="2 3">
    <name type="scientific">Williamsia sterculiae</name>
    <dbReference type="NCBI Taxonomy" id="1344003"/>
    <lineage>
        <taxon>Bacteria</taxon>
        <taxon>Bacillati</taxon>
        <taxon>Actinomycetota</taxon>
        <taxon>Actinomycetes</taxon>
        <taxon>Mycobacteriales</taxon>
        <taxon>Nocardiaceae</taxon>
        <taxon>Williamsia</taxon>
    </lineage>
</organism>
<dbReference type="EMBL" id="FTNT01000003">
    <property type="protein sequence ID" value="SIR90338.1"/>
    <property type="molecule type" value="Genomic_DNA"/>
</dbReference>
<gene>
    <name evidence="2" type="ORF">SAMN05445060_1573</name>
</gene>
<evidence type="ECO:0000313" key="3">
    <source>
        <dbReference type="Proteomes" id="UP000186218"/>
    </source>
</evidence>
<dbReference type="Proteomes" id="UP000186218">
    <property type="component" value="Unassembled WGS sequence"/>
</dbReference>
<dbReference type="OrthoDB" id="3514520at2"/>
<dbReference type="InterPro" id="IPR011059">
    <property type="entry name" value="Metal-dep_hydrolase_composite"/>
</dbReference>
<dbReference type="InterPro" id="IPR032466">
    <property type="entry name" value="Metal_Hydrolase"/>
</dbReference>
<dbReference type="SUPFAM" id="SSF51338">
    <property type="entry name" value="Composite domain of metallo-dependent hydrolases"/>
    <property type="match status" value="1"/>
</dbReference>
<accession>A0A1N7EQG0</accession>